<comment type="caution">
    <text evidence="1">The sequence shown here is derived from an EMBL/GenBank/DDBJ whole genome shotgun (WGS) entry which is preliminary data.</text>
</comment>
<keyword evidence="2" id="KW-1185">Reference proteome</keyword>
<accession>A0ABP8WD95</accession>
<proteinExistence type="predicted"/>
<sequence>MTLRDLPEIYLDNGIPAVRDWTPGLLAGLLKTYEREVSSRGFSPREYLKPGLSEDAVRFQLKRIDMEPPSELITWFGWANGSSVHFPGIWPAALDQAVDRYIQVDLETYDDPEPGLEEFDWGAGRGWLRLALDNYTKAIDCRPGHTEPVEIHQTDPSFGFDNEVYGRCRSLSTLVTWWIEGLRAGAHEWSASARAWVTADFSAIPVLQKESGLA</sequence>
<dbReference type="Proteomes" id="UP001501295">
    <property type="component" value="Unassembled WGS sequence"/>
</dbReference>
<gene>
    <name evidence="1" type="ORF">GCM10025780_37660</name>
</gene>
<reference evidence="2" key="1">
    <citation type="journal article" date="2019" name="Int. J. Syst. Evol. Microbiol.">
        <title>The Global Catalogue of Microorganisms (GCM) 10K type strain sequencing project: providing services to taxonomists for standard genome sequencing and annotation.</title>
        <authorList>
            <consortium name="The Broad Institute Genomics Platform"/>
            <consortium name="The Broad Institute Genome Sequencing Center for Infectious Disease"/>
            <person name="Wu L."/>
            <person name="Ma J."/>
        </authorList>
    </citation>
    <scope>NUCLEOTIDE SEQUENCE [LARGE SCALE GENOMIC DNA]</scope>
    <source>
        <strain evidence="2">JCM 18956</strain>
    </source>
</reference>
<dbReference type="EMBL" id="BAABLM010000014">
    <property type="protein sequence ID" value="GAA4687246.1"/>
    <property type="molecule type" value="Genomic_DNA"/>
</dbReference>
<name>A0ABP8WD95_9MICO</name>
<organism evidence="1 2">
    <name type="scientific">Frondihabitans cladoniiphilus</name>
    <dbReference type="NCBI Taxonomy" id="715785"/>
    <lineage>
        <taxon>Bacteria</taxon>
        <taxon>Bacillati</taxon>
        <taxon>Actinomycetota</taxon>
        <taxon>Actinomycetes</taxon>
        <taxon>Micrococcales</taxon>
        <taxon>Microbacteriaceae</taxon>
        <taxon>Frondihabitans</taxon>
    </lineage>
</organism>
<evidence type="ECO:0000313" key="1">
    <source>
        <dbReference type="EMBL" id="GAA4687246.1"/>
    </source>
</evidence>
<dbReference type="RefSeq" id="WP_345377491.1">
    <property type="nucleotide sequence ID" value="NZ_BAABLM010000014.1"/>
</dbReference>
<evidence type="ECO:0008006" key="3">
    <source>
        <dbReference type="Google" id="ProtNLM"/>
    </source>
</evidence>
<evidence type="ECO:0000313" key="2">
    <source>
        <dbReference type="Proteomes" id="UP001501295"/>
    </source>
</evidence>
<protein>
    <recommendedName>
        <fullName evidence="3">SMI1/KNR4 family protein</fullName>
    </recommendedName>
</protein>